<accession>A0A972GZ58</accession>
<proteinExistence type="predicted"/>
<dbReference type="AlphaFoldDB" id="A0A972GZ58"/>
<evidence type="ECO:0000313" key="2">
    <source>
        <dbReference type="Proteomes" id="UP000641588"/>
    </source>
</evidence>
<keyword evidence="2" id="KW-1185">Reference proteome</keyword>
<dbReference type="EMBL" id="WHOD01000045">
    <property type="protein sequence ID" value="NOU93256.1"/>
    <property type="molecule type" value="Genomic_DNA"/>
</dbReference>
<reference evidence="1" key="1">
    <citation type="submission" date="2019-10" db="EMBL/GenBank/DDBJ databases">
        <title>Description of Paenibacillus glebae sp. nov.</title>
        <authorList>
            <person name="Carlier A."/>
            <person name="Qi S."/>
        </authorList>
    </citation>
    <scope>NUCLEOTIDE SEQUENCE</scope>
    <source>
        <strain evidence="1">LMG 31456</strain>
    </source>
</reference>
<dbReference type="Proteomes" id="UP000641588">
    <property type="component" value="Unassembled WGS sequence"/>
</dbReference>
<name>A0A972GZ58_9BACL</name>
<protein>
    <recommendedName>
        <fullName evidence="3">Phospholipase C/D domain-containing protein</fullName>
    </recommendedName>
</protein>
<evidence type="ECO:0000313" key="1">
    <source>
        <dbReference type="EMBL" id="NOU93256.1"/>
    </source>
</evidence>
<gene>
    <name evidence="1" type="ORF">GC093_08495</name>
</gene>
<dbReference type="RefSeq" id="WP_171651458.1">
    <property type="nucleotide sequence ID" value="NZ_WHOD01000045.1"/>
</dbReference>
<organism evidence="1 2">
    <name type="scientific">Paenibacillus foliorum</name>
    <dbReference type="NCBI Taxonomy" id="2654974"/>
    <lineage>
        <taxon>Bacteria</taxon>
        <taxon>Bacillati</taxon>
        <taxon>Bacillota</taxon>
        <taxon>Bacilli</taxon>
        <taxon>Bacillales</taxon>
        <taxon>Paenibacillaceae</taxon>
        <taxon>Paenibacillus</taxon>
    </lineage>
</organism>
<evidence type="ECO:0008006" key="3">
    <source>
        <dbReference type="Google" id="ProtNLM"/>
    </source>
</evidence>
<comment type="caution">
    <text evidence="1">The sequence shown here is derived from an EMBL/GenBank/DDBJ whole genome shotgun (WGS) entry which is preliminary data.</text>
</comment>
<sequence length="216" mass="25730">MPWPMVHFAIAAKVASLEPSPSFLLGSIAPDAIHMRDHATRKEKGITHLVSEDKFPSIEILKRECLSYLSLNINLDWKEYILGYFAHIYADIRWTDTLYAEFEREYYGDKNEIRKIYNQEVSQVEFNLLRSEDWAQKVLKNLQLAHVFADTPFVTQNEVSQYRDVKIEWLLDDRNEPKFKNIYFKEEAVRKFILNTSNELKELFDEWGIKYLEFKH</sequence>